<organism evidence="4 5">
    <name type="scientific">Sulfurimicrobium lacus</name>
    <dbReference type="NCBI Taxonomy" id="2715678"/>
    <lineage>
        <taxon>Bacteria</taxon>
        <taxon>Pseudomonadati</taxon>
        <taxon>Pseudomonadota</taxon>
        <taxon>Betaproteobacteria</taxon>
        <taxon>Nitrosomonadales</taxon>
        <taxon>Sulfuricellaceae</taxon>
        <taxon>Sulfurimicrobium</taxon>
    </lineage>
</organism>
<protein>
    <recommendedName>
        <fullName evidence="1">diguanylate cyclase</fullName>
        <ecNumber evidence="1">2.7.7.65</ecNumber>
    </recommendedName>
</protein>
<accession>A0A6F8VE02</accession>
<dbReference type="SUPFAM" id="SSF55073">
    <property type="entry name" value="Nucleotide cyclase"/>
    <property type="match status" value="1"/>
</dbReference>
<proteinExistence type="predicted"/>
<dbReference type="NCBIfam" id="TIGR00254">
    <property type="entry name" value="GGDEF"/>
    <property type="match status" value="1"/>
</dbReference>
<evidence type="ECO:0000313" key="5">
    <source>
        <dbReference type="Proteomes" id="UP000502260"/>
    </source>
</evidence>
<evidence type="ECO:0000256" key="1">
    <source>
        <dbReference type="ARBA" id="ARBA00012528"/>
    </source>
</evidence>
<dbReference type="InterPro" id="IPR029787">
    <property type="entry name" value="Nucleotide_cyclase"/>
</dbReference>
<keyword evidence="5" id="KW-1185">Reference proteome</keyword>
<dbReference type="Proteomes" id="UP000502260">
    <property type="component" value="Chromosome"/>
</dbReference>
<evidence type="ECO:0000313" key="4">
    <source>
        <dbReference type="EMBL" id="BCB27182.1"/>
    </source>
</evidence>
<sequence>MPTHLTEPGLPGILKKLGSMTAIRDTYLVEQSLLRTLGPLLGVLETSLYRVDDNGVVLRALHHARTMVTEEDGVQRVAERVEEIANDQNIPSAVRELLDNVRLLGKPCRRKTGNDLLICYPLRGGNELCGYFVFQRDREVTPVEDAIVNGVLEVFTNYYELLDTSQRDQLTGLLNRYSLETNLDRLWNLLSIRIHDSENENSRRDKTPKTYWLGVLDIDHFKSINDTYGHIMGDEVLILVTRLLQSSFRQSDLLYRYGGEEFIAIIAANDLESATLAFERARKKIEEFQFPQVGHVTISGGFSGADPRVLPQEVINRADSSLYAAKHAGRNRIFHYDTLVKEGVLKEVASGSIDLF</sequence>
<dbReference type="AlphaFoldDB" id="A0A6F8VE02"/>
<reference evidence="5" key="1">
    <citation type="submission" date="2020-03" db="EMBL/GenBank/DDBJ databases">
        <title>Complete genome sequence of sulfur-oxidizing bacterium skT11.</title>
        <authorList>
            <person name="Kanda M."/>
            <person name="Kojima H."/>
            <person name="Fukui M."/>
        </authorList>
    </citation>
    <scope>NUCLEOTIDE SEQUENCE [LARGE SCALE GENOMIC DNA]</scope>
    <source>
        <strain evidence="5">skT11</strain>
    </source>
</reference>
<dbReference type="CDD" id="cd01949">
    <property type="entry name" value="GGDEF"/>
    <property type="match status" value="1"/>
</dbReference>
<dbReference type="PROSITE" id="PS50887">
    <property type="entry name" value="GGDEF"/>
    <property type="match status" value="1"/>
</dbReference>
<dbReference type="PANTHER" id="PTHR45138">
    <property type="entry name" value="REGULATORY COMPONENTS OF SENSORY TRANSDUCTION SYSTEM"/>
    <property type="match status" value="1"/>
</dbReference>
<dbReference type="InterPro" id="IPR050469">
    <property type="entry name" value="Diguanylate_Cyclase"/>
</dbReference>
<comment type="catalytic activity">
    <reaction evidence="2">
        <text>2 GTP = 3',3'-c-di-GMP + 2 diphosphate</text>
        <dbReference type="Rhea" id="RHEA:24898"/>
        <dbReference type="ChEBI" id="CHEBI:33019"/>
        <dbReference type="ChEBI" id="CHEBI:37565"/>
        <dbReference type="ChEBI" id="CHEBI:58805"/>
        <dbReference type="EC" id="2.7.7.65"/>
    </reaction>
</comment>
<dbReference type="GO" id="GO:1902201">
    <property type="term" value="P:negative regulation of bacterial-type flagellum-dependent cell motility"/>
    <property type="evidence" value="ECO:0007669"/>
    <property type="project" value="TreeGrafter"/>
</dbReference>
<dbReference type="Pfam" id="PF00990">
    <property type="entry name" value="GGDEF"/>
    <property type="match status" value="1"/>
</dbReference>
<evidence type="ECO:0000259" key="3">
    <source>
        <dbReference type="PROSITE" id="PS50887"/>
    </source>
</evidence>
<gene>
    <name evidence="4" type="ORF">SKTS_20680</name>
</gene>
<dbReference type="SMART" id="SM00267">
    <property type="entry name" value="GGDEF"/>
    <property type="match status" value="1"/>
</dbReference>
<dbReference type="EC" id="2.7.7.65" evidence="1"/>
<dbReference type="InterPro" id="IPR043128">
    <property type="entry name" value="Rev_trsase/Diguanyl_cyclase"/>
</dbReference>
<dbReference type="PANTHER" id="PTHR45138:SF9">
    <property type="entry name" value="DIGUANYLATE CYCLASE DGCM-RELATED"/>
    <property type="match status" value="1"/>
</dbReference>
<dbReference type="FunFam" id="3.30.70.270:FF:000001">
    <property type="entry name" value="Diguanylate cyclase domain protein"/>
    <property type="match status" value="1"/>
</dbReference>
<feature type="domain" description="GGDEF" evidence="3">
    <location>
        <begin position="209"/>
        <end position="338"/>
    </location>
</feature>
<dbReference type="Gene3D" id="3.30.70.270">
    <property type="match status" value="1"/>
</dbReference>
<dbReference type="GO" id="GO:0043709">
    <property type="term" value="P:cell adhesion involved in single-species biofilm formation"/>
    <property type="evidence" value="ECO:0007669"/>
    <property type="project" value="TreeGrafter"/>
</dbReference>
<dbReference type="RefSeq" id="WP_173064341.1">
    <property type="nucleotide sequence ID" value="NZ_AP022853.1"/>
</dbReference>
<dbReference type="InterPro" id="IPR000160">
    <property type="entry name" value="GGDEF_dom"/>
</dbReference>
<dbReference type="EMBL" id="AP022853">
    <property type="protein sequence ID" value="BCB27182.1"/>
    <property type="molecule type" value="Genomic_DNA"/>
</dbReference>
<dbReference type="KEGG" id="slac:SKTS_20680"/>
<dbReference type="GO" id="GO:0052621">
    <property type="term" value="F:diguanylate cyclase activity"/>
    <property type="evidence" value="ECO:0007669"/>
    <property type="project" value="UniProtKB-EC"/>
</dbReference>
<name>A0A6F8VE02_9PROT</name>
<dbReference type="GO" id="GO:0005886">
    <property type="term" value="C:plasma membrane"/>
    <property type="evidence" value="ECO:0007669"/>
    <property type="project" value="TreeGrafter"/>
</dbReference>
<evidence type="ECO:0000256" key="2">
    <source>
        <dbReference type="ARBA" id="ARBA00034247"/>
    </source>
</evidence>